<evidence type="ECO:0000256" key="2">
    <source>
        <dbReference type="SAM" id="MobiDB-lite"/>
    </source>
</evidence>
<dbReference type="AlphaFoldDB" id="A0A8J5FS82"/>
<dbReference type="Pfam" id="PF02496">
    <property type="entry name" value="ABA_WDS"/>
    <property type="match status" value="1"/>
</dbReference>
<protein>
    <recommendedName>
        <fullName evidence="5">Abscisic stress ripening</fullName>
    </recommendedName>
</protein>
<dbReference type="PANTHER" id="PTHR33801:SF24">
    <property type="entry name" value="ABSCISIC STRESS-RIPENING PROTEIN 5"/>
    <property type="match status" value="1"/>
</dbReference>
<evidence type="ECO:0000313" key="4">
    <source>
        <dbReference type="Proteomes" id="UP000734854"/>
    </source>
</evidence>
<proteinExistence type="inferred from homology"/>
<comment type="similarity">
    <text evidence="1">Belongs to the abscisic acid and water stress-induced protein family.</text>
</comment>
<comment type="caution">
    <text evidence="3">The sequence shown here is derived from an EMBL/GenBank/DDBJ whole genome shotgun (WGS) entry which is preliminary data.</text>
</comment>
<organism evidence="3 4">
    <name type="scientific">Zingiber officinale</name>
    <name type="common">Ginger</name>
    <name type="synonym">Amomum zingiber</name>
    <dbReference type="NCBI Taxonomy" id="94328"/>
    <lineage>
        <taxon>Eukaryota</taxon>
        <taxon>Viridiplantae</taxon>
        <taxon>Streptophyta</taxon>
        <taxon>Embryophyta</taxon>
        <taxon>Tracheophyta</taxon>
        <taxon>Spermatophyta</taxon>
        <taxon>Magnoliopsida</taxon>
        <taxon>Liliopsida</taxon>
        <taxon>Zingiberales</taxon>
        <taxon>Zingiberaceae</taxon>
        <taxon>Zingiber</taxon>
    </lineage>
</organism>
<evidence type="ECO:0008006" key="5">
    <source>
        <dbReference type="Google" id="ProtNLM"/>
    </source>
</evidence>
<name>A0A8J5FS82_ZINOF</name>
<dbReference type="Proteomes" id="UP000734854">
    <property type="component" value="Unassembled WGS sequence"/>
</dbReference>
<evidence type="ECO:0000256" key="1">
    <source>
        <dbReference type="ARBA" id="ARBA00007160"/>
    </source>
</evidence>
<reference evidence="3 4" key="1">
    <citation type="submission" date="2020-08" db="EMBL/GenBank/DDBJ databases">
        <title>Plant Genome Project.</title>
        <authorList>
            <person name="Zhang R.-G."/>
        </authorList>
    </citation>
    <scope>NUCLEOTIDE SEQUENCE [LARGE SCALE GENOMIC DNA]</scope>
    <source>
        <tissue evidence="3">Rhizome</tissue>
    </source>
</reference>
<evidence type="ECO:0000313" key="3">
    <source>
        <dbReference type="EMBL" id="KAG6494108.1"/>
    </source>
</evidence>
<gene>
    <name evidence="3" type="ORF">ZIOFF_049127</name>
</gene>
<feature type="region of interest" description="Disordered" evidence="2">
    <location>
        <begin position="165"/>
        <end position="188"/>
    </location>
</feature>
<dbReference type="PANTHER" id="PTHR33801">
    <property type="entry name" value="ABSCISIC STRESS-RIPENING PROTEIN 5"/>
    <property type="match status" value="1"/>
</dbReference>
<keyword evidence="4" id="KW-1185">Reference proteome</keyword>
<dbReference type="EMBL" id="JACMSC010000013">
    <property type="protein sequence ID" value="KAG6494108.1"/>
    <property type="molecule type" value="Genomic_DNA"/>
</dbReference>
<dbReference type="InterPro" id="IPR003496">
    <property type="entry name" value="ABA_WDS"/>
</dbReference>
<sequence length="188" mass="20985">MPSPLSYSLPTQSGVHQTRTCLTGHSSLRGRHLPPRSARLNPISYDDAILYPHPKAVRARLALSEEQPAEEVYYSQQPVEEVVYSETTVIADDSASDDYEKYQKEEKQHKHKQHLGEAGAIAAGAFALYEKHEAKKDPEHAHRHKIVEEVAAAVAVGSGGFAFHEHHEKKEAKEDAEEASGKKHHHLF</sequence>
<accession>A0A8J5FS82</accession>